<proteinExistence type="predicted"/>
<dbReference type="Gene3D" id="3.90.1300.10">
    <property type="entry name" value="Amidase signature (AS) domain"/>
    <property type="match status" value="1"/>
</dbReference>
<dbReference type="STRING" id="502780.C1G5Y6"/>
<gene>
    <name evidence="2" type="ORF">PADG_02591</name>
</gene>
<dbReference type="eggNOG" id="KOG1211">
    <property type="taxonomic scope" value="Eukaryota"/>
</dbReference>
<evidence type="ECO:0000259" key="1">
    <source>
        <dbReference type="Pfam" id="PF01425"/>
    </source>
</evidence>
<accession>C1G5Y6</accession>
<dbReference type="InterPro" id="IPR036928">
    <property type="entry name" value="AS_sf"/>
</dbReference>
<dbReference type="SUPFAM" id="SSF75304">
    <property type="entry name" value="Amidase signature (AS) enzymes"/>
    <property type="match status" value="1"/>
</dbReference>
<sequence>MSPKDFQPKADTPPVNALRDAGSIISEKANLHELAPPVEPVRLLQLAFAIFGTGIDTVNSLRSPASANSLFSIRPTRGLISRHGVIPVSYTQDKPGPIGRSLEDGATALTVMANIGYDPRDNTTALVPKSVVDPETTPVNNAMDAMVSKLRAVGATVVSIGEQIYNSSTISGNLDVQKFTFRELMDLYLQGESLGGSHPSNL</sequence>
<dbReference type="GeneID" id="22582045"/>
<protein>
    <recommendedName>
        <fullName evidence="1">Amidase domain-containing protein</fullName>
    </recommendedName>
</protein>
<dbReference type="InParanoid" id="C1G5Y6"/>
<dbReference type="InterPro" id="IPR023631">
    <property type="entry name" value="Amidase_dom"/>
</dbReference>
<keyword evidence="3" id="KW-1185">Reference proteome</keyword>
<dbReference type="AlphaFoldDB" id="C1G5Y6"/>
<dbReference type="PANTHER" id="PTHR42678:SF5">
    <property type="entry name" value="GLUTAMYL-TRNA(GLN) AMIDOTRANSFERASE SUBUNIT A"/>
    <property type="match status" value="1"/>
</dbReference>
<dbReference type="VEuPathDB" id="FungiDB:PADG_02591"/>
<dbReference type="RefSeq" id="XP_010758047.1">
    <property type="nucleotide sequence ID" value="XM_010759745.1"/>
</dbReference>
<dbReference type="HOGENOM" id="CLU_1372591_0_0_1"/>
<dbReference type="Proteomes" id="UP000001628">
    <property type="component" value="Unassembled WGS sequence"/>
</dbReference>
<evidence type="ECO:0000313" key="2">
    <source>
        <dbReference type="EMBL" id="EEH46493.2"/>
    </source>
</evidence>
<dbReference type="Pfam" id="PF01425">
    <property type="entry name" value="Amidase"/>
    <property type="match status" value="1"/>
</dbReference>
<dbReference type="EMBL" id="KN275959">
    <property type="protein sequence ID" value="EEH46493.2"/>
    <property type="molecule type" value="Genomic_DNA"/>
</dbReference>
<dbReference type="OrthoDB" id="566138at2759"/>
<evidence type="ECO:0000313" key="3">
    <source>
        <dbReference type="Proteomes" id="UP000001628"/>
    </source>
</evidence>
<organism evidence="2 3">
    <name type="scientific">Paracoccidioides brasiliensis (strain Pb18)</name>
    <dbReference type="NCBI Taxonomy" id="502780"/>
    <lineage>
        <taxon>Eukaryota</taxon>
        <taxon>Fungi</taxon>
        <taxon>Dikarya</taxon>
        <taxon>Ascomycota</taxon>
        <taxon>Pezizomycotina</taxon>
        <taxon>Eurotiomycetes</taxon>
        <taxon>Eurotiomycetidae</taxon>
        <taxon>Onygenales</taxon>
        <taxon>Ajellomycetaceae</taxon>
        <taxon>Paracoccidioides</taxon>
    </lineage>
</organism>
<name>C1G5Y6_PARBD</name>
<dbReference type="PANTHER" id="PTHR42678">
    <property type="entry name" value="AMIDASE"/>
    <property type="match status" value="1"/>
</dbReference>
<feature type="domain" description="Amidase" evidence="1">
    <location>
        <begin position="48"/>
        <end position="130"/>
    </location>
</feature>
<reference evidence="2 3" key="1">
    <citation type="journal article" date="2011" name="PLoS Genet.">
        <title>Comparative genomic analysis of human fungal pathogens causing paracoccidioidomycosis.</title>
        <authorList>
            <person name="Desjardins C.A."/>
            <person name="Champion M.D."/>
            <person name="Holder J.W."/>
            <person name="Muszewska A."/>
            <person name="Goldberg J."/>
            <person name="Bailao A.M."/>
            <person name="Brigido M.M."/>
            <person name="Ferreira M.E."/>
            <person name="Garcia A.M."/>
            <person name="Grynberg M."/>
            <person name="Gujja S."/>
            <person name="Heiman D.I."/>
            <person name="Henn M.R."/>
            <person name="Kodira C.D."/>
            <person name="Leon-Narvaez H."/>
            <person name="Longo L.V."/>
            <person name="Ma L.J."/>
            <person name="Malavazi I."/>
            <person name="Matsuo A.L."/>
            <person name="Morais F.V."/>
            <person name="Pereira M."/>
            <person name="Rodriguez-Brito S."/>
            <person name="Sakthikumar S."/>
            <person name="Salem-Izacc S.M."/>
            <person name="Sykes S.M."/>
            <person name="Teixeira M.M."/>
            <person name="Vallejo M.C."/>
            <person name="Walter M.E."/>
            <person name="Yandava C."/>
            <person name="Young S."/>
            <person name="Zeng Q."/>
            <person name="Zucker J."/>
            <person name="Felipe M.S."/>
            <person name="Goldman G.H."/>
            <person name="Haas B.J."/>
            <person name="McEwen J.G."/>
            <person name="Nino-Vega G."/>
            <person name="Puccia R."/>
            <person name="San-Blas G."/>
            <person name="Soares C.M."/>
            <person name="Birren B.W."/>
            <person name="Cuomo C.A."/>
        </authorList>
    </citation>
    <scope>NUCLEOTIDE SEQUENCE [LARGE SCALE GENOMIC DNA]</scope>
    <source>
        <strain evidence="2 3">Pb18</strain>
    </source>
</reference>
<dbReference type="KEGG" id="pbn:PADG_02591"/>